<keyword evidence="3" id="KW-1185">Reference proteome</keyword>
<gene>
    <name evidence="2" type="ORF">FRX31_034142</name>
</gene>
<feature type="non-terminal residue" evidence="2">
    <location>
        <position position="1"/>
    </location>
</feature>
<sequence>MGKKKGGRGAERWQNKATKSPKIRTRDFNEEDMDDEIDTFHKQRDIVPLDVNEDIDSSNEDDVQPVFDLEGLDEDEEDDDDDDYDDKYAAKIKKQQKFLIRKTGGVEDETHDDSEEDEVKVTCPPGYGADNVDYELESGDEDLAEEEAEVIRTRKRNAEMQSIEDFVAEDIDLDESASDGEKTIEHILHNKTRVRSRPQDNKGAEDDTGAIYEVKKDLKALSREEQMDVVYSSAPELVGLLSELKNALHQLESKVNPLISK</sequence>
<feature type="compositionally biased region" description="Acidic residues" evidence="1">
    <location>
        <begin position="106"/>
        <end position="118"/>
    </location>
</feature>
<feature type="region of interest" description="Disordered" evidence="1">
    <location>
        <begin position="102"/>
        <end position="134"/>
    </location>
</feature>
<dbReference type="GO" id="GO:0000462">
    <property type="term" value="P:maturation of SSU-rRNA from tricistronic rRNA transcript (SSU-rRNA, 5.8S rRNA, LSU-rRNA)"/>
    <property type="evidence" value="ECO:0007669"/>
    <property type="project" value="TreeGrafter"/>
</dbReference>
<evidence type="ECO:0000313" key="2">
    <source>
        <dbReference type="EMBL" id="KAF5176271.1"/>
    </source>
</evidence>
<dbReference type="PANTHER" id="PTHR13237">
    <property type="entry name" value="SOMETHING ABOUT SILENCING PROTEIN 10-RELATED"/>
    <property type="match status" value="1"/>
</dbReference>
<organism evidence="2 3">
    <name type="scientific">Thalictrum thalictroides</name>
    <name type="common">Rue-anemone</name>
    <name type="synonym">Anemone thalictroides</name>
    <dbReference type="NCBI Taxonomy" id="46969"/>
    <lineage>
        <taxon>Eukaryota</taxon>
        <taxon>Viridiplantae</taxon>
        <taxon>Streptophyta</taxon>
        <taxon>Embryophyta</taxon>
        <taxon>Tracheophyta</taxon>
        <taxon>Spermatophyta</taxon>
        <taxon>Magnoliopsida</taxon>
        <taxon>Ranunculales</taxon>
        <taxon>Ranunculaceae</taxon>
        <taxon>Thalictroideae</taxon>
        <taxon>Thalictrum</taxon>
    </lineage>
</organism>
<protein>
    <submittedName>
        <fullName evidence="2">Sas10/U3 ribonucleoprotein (Utp) family protein</fullName>
    </submittedName>
</protein>
<accession>A0A7J6UUZ8</accession>
<feature type="compositionally biased region" description="Basic and acidic residues" evidence="1">
    <location>
        <begin position="38"/>
        <end position="47"/>
    </location>
</feature>
<dbReference type="Proteomes" id="UP000554482">
    <property type="component" value="Unassembled WGS sequence"/>
</dbReference>
<dbReference type="OrthoDB" id="1924577at2759"/>
<evidence type="ECO:0000256" key="1">
    <source>
        <dbReference type="SAM" id="MobiDB-lite"/>
    </source>
</evidence>
<feature type="compositionally biased region" description="Acidic residues" evidence="1">
    <location>
        <begin position="70"/>
        <end position="84"/>
    </location>
</feature>
<feature type="compositionally biased region" description="Acidic residues" evidence="1">
    <location>
        <begin position="51"/>
        <end position="63"/>
    </location>
</feature>
<evidence type="ECO:0000313" key="3">
    <source>
        <dbReference type="Proteomes" id="UP000554482"/>
    </source>
</evidence>
<comment type="caution">
    <text evidence="2">The sequence shown here is derived from an EMBL/GenBank/DDBJ whole genome shotgun (WGS) entry which is preliminary data.</text>
</comment>
<reference evidence="2 3" key="1">
    <citation type="submission" date="2020-06" db="EMBL/GenBank/DDBJ databases">
        <title>Transcriptomic and genomic resources for Thalictrum thalictroides and T. hernandezii: Facilitating candidate gene discovery in an emerging model plant lineage.</title>
        <authorList>
            <person name="Arias T."/>
            <person name="Riano-Pachon D.M."/>
            <person name="Di Stilio V.S."/>
        </authorList>
    </citation>
    <scope>NUCLEOTIDE SEQUENCE [LARGE SCALE GENOMIC DNA]</scope>
    <source>
        <strain evidence="3">cv. WT478/WT964</strain>
        <tissue evidence="2">Leaves</tissue>
    </source>
</reference>
<proteinExistence type="predicted"/>
<keyword evidence="2" id="KW-0687">Ribonucleoprotein</keyword>
<dbReference type="AlphaFoldDB" id="A0A7J6UUZ8"/>
<dbReference type="EMBL" id="JABWDY010042994">
    <property type="protein sequence ID" value="KAF5176271.1"/>
    <property type="molecule type" value="Genomic_DNA"/>
</dbReference>
<name>A0A7J6UUZ8_THATH</name>
<dbReference type="PANTHER" id="PTHR13237:SF8">
    <property type="entry name" value="SOMETHING ABOUT SILENCING PROTEIN 10"/>
    <property type="match status" value="1"/>
</dbReference>
<feature type="region of interest" description="Disordered" evidence="1">
    <location>
        <begin position="1"/>
        <end position="84"/>
    </location>
</feature>
<dbReference type="GO" id="GO:0032040">
    <property type="term" value="C:small-subunit processome"/>
    <property type="evidence" value="ECO:0007669"/>
    <property type="project" value="TreeGrafter"/>
</dbReference>